<organism evidence="2 4">
    <name type="scientific">Medicago truncatula</name>
    <name type="common">Barrel medic</name>
    <name type="synonym">Medicago tribuloides</name>
    <dbReference type="NCBI Taxonomy" id="3880"/>
    <lineage>
        <taxon>Eukaryota</taxon>
        <taxon>Viridiplantae</taxon>
        <taxon>Streptophyta</taxon>
        <taxon>Embryophyta</taxon>
        <taxon>Tracheophyta</taxon>
        <taxon>Spermatophyta</taxon>
        <taxon>Magnoliopsida</taxon>
        <taxon>eudicotyledons</taxon>
        <taxon>Gunneridae</taxon>
        <taxon>Pentapetalae</taxon>
        <taxon>rosids</taxon>
        <taxon>fabids</taxon>
        <taxon>Fabales</taxon>
        <taxon>Fabaceae</taxon>
        <taxon>Papilionoideae</taxon>
        <taxon>50 kb inversion clade</taxon>
        <taxon>NPAAA clade</taxon>
        <taxon>Hologalegina</taxon>
        <taxon>IRL clade</taxon>
        <taxon>Trifolieae</taxon>
        <taxon>Medicago</taxon>
    </lineage>
</organism>
<keyword evidence="1 2" id="KW-0812">Transmembrane</keyword>
<keyword evidence="1" id="KW-0472">Membrane</keyword>
<sequence length="140" mass="15150">MYGFDRCYLFPVATGVAASLSFTINPPSTNSRIVCRCKDRGGWGLFTTVVVGLCSSSLALVCVSGVVKVFRVFGGSWPVELCLYLLVVVVFMKKSVLGDDMYFGGSCPQGYFLRCLFSGVPPIYGAFSLYSQFHTGLCSS</sequence>
<name>G7JXQ8_MEDTR</name>
<dbReference type="PaxDb" id="3880-AES96043"/>
<dbReference type="AlphaFoldDB" id="G7JXQ8"/>
<keyword evidence="4" id="KW-1185">Reference proteome</keyword>
<protein>
    <submittedName>
        <fullName evidence="2">Transmembrane protein, putative</fullName>
    </submittedName>
</protein>
<dbReference type="EMBL" id="CM001221">
    <property type="protein sequence ID" value="AES96043.1"/>
    <property type="molecule type" value="Genomic_DNA"/>
</dbReference>
<feature type="transmembrane region" description="Helical" evidence="1">
    <location>
        <begin position="7"/>
        <end position="24"/>
    </location>
</feature>
<dbReference type="EnsemblPlants" id="AES96043">
    <property type="protein sequence ID" value="AES96043"/>
    <property type="gene ID" value="MTR_5g032510"/>
</dbReference>
<reference evidence="2 4" key="1">
    <citation type="journal article" date="2011" name="Nature">
        <title>The Medicago genome provides insight into the evolution of rhizobial symbioses.</title>
        <authorList>
            <person name="Young N.D."/>
            <person name="Debelle F."/>
            <person name="Oldroyd G.E."/>
            <person name="Geurts R."/>
            <person name="Cannon S.B."/>
            <person name="Udvardi M.K."/>
            <person name="Benedito V.A."/>
            <person name="Mayer K.F."/>
            <person name="Gouzy J."/>
            <person name="Schoof H."/>
            <person name="Van de Peer Y."/>
            <person name="Proost S."/>
            <person name="Cook D.R."/>
            <person name="Meyers B.C."/>
            <person name="Spannagl M."/>
            <person name="Cheung F."/>
            <person name="De Mita S."/>
            <person name="Krishnakumar V."/>
            <person name="Gundlach H."/>
            <person name="Zhou S."/>
            <person name="Mudge J."/>
            <person name="Bharti A.K."/>
            <person name="Murray J.D."/>
            <person name="Naoumkina M.A."/>
            <person name="Rosen B."/>
            <person name="Silverstein K.A."/>
            <person name="Tang H."/>
            <person name="Rombauts S."/>
            <person name="Zhao P.X."/>
            <person name="Zhou P."/>
            <person name="Barbe V."/>
            <person name="Bardou P."/>
            <person name="Bechner M."/>
            <person name="Bellec A."/>
            <person name="Berger A."/>
            <person name="Berges H."/>
            <person name="Bidwell S."/>
            <person name="Bisseling T."/>
            <person name="Choisne N."/>
            <person name="Couloux A."/>
            <person name="Denny R."/>
            <person name="Deshpande S."/>
            <person name="Dai X."/>
            <person name="Doyle J.J."/>
            <person name="Dudez A.M."/>
            <person name="Farmer A.D."/>
            <person name="Fouteau S."/>
            <person name="Franken C."/>
            <person name="Gibelin C."/>
            <person name="Gish J."/>
            <person name="Goldstein S."/>
            <person name="Gonzalez A.J."/>
            <person name="Green P.J."/>
            <person name="Hallab A."/>
            <person name="Hartog M."/>
            <person name="Hua A."/>
            <person name="Humphray S.J."/>
            <person name="Jeong D.H."/>
            <person name="Jing Y."/>
            <person name="Jocker A."/>
            <person name="Kenton S.M."/>
            <person name="Kim D.J."/>
            <person name="Klee K."/>
            <person name="Lai H."/>
            <person name="Lang C."/>
            <person name="Lin S."/>
            <person name="Macmil S.L."/>
            <person name="Magdelenat G."/>
            <person name="Matthews L."/>
            <person name="McCorrison J."/>
            <person name="Monaghan E.L."/>
            <person name="Mun J.H."/>
            <person name="Najar F.Z."/>
            <person name="Nicholson C."/>
            <person name="Noirot C."/>
            <person name="O'Bleness M."/>
            <person name="Paule C.R."/>
            <person name="Poulain J."/>
            <person name="Prion F."/>
            <person name="Qin B."/>
            <person name="Qu C."/>
            <person name="Retzel E.F."/>
            <person name="Riddle C."/>
            <person name="Sallet E."/>
            <person name="Samain S."/>
            <person name="Samson N."/>
            <person name="Sanders I."/>
            <person name="Saurat O."/>
            <person name="Scarpelli C."/>
            <person name="Schiex T."/>
            <person name="Segurens B."/>
            <person name="Severin A.J."/>
            <person name="Sherrier D.J."/>
            <person name="Shi R."/>
            <person name="Sims S."/>
            <person name="Singer S.R."/>
            <person name="Sinharoy S."/>
            <person name="Sterck L."/>
            <person name="Viollet A."/>
            <person name="Wang B.B."/>
            <person name="Wang K."/>
            <person name="Wang M."/>
            <person name="Wang X."/>
            <person name="Warfsmann J."/>
            <person name="Weissenbach J."/>
            <person name="White D.D."/>
            <person name="White J.D."/>
            <person name="Wiley G.B."/>
            <person name="Wincker P."/>
            <person name="Xing Y."/>
            <person name="Yang L."/>
            <person name="Yao Z."/>
            <person name="Ying F."/>
            <person name="Zhai J."/>
            <person name="Zhou L."/>
            <person name="Zuber A."/>
            <person name="Denarie J."/>
            <person name="Dixon R.A."/>
            <person name="May G.D."/>
            <person name="Schwartz D.C."/>
            <person name="Rogers J."/>
            <person name="Quetier F."/>
            <person name="Town C.D."/>
            <person name="Roe B.A."/>
        </authorList>
    </citation>
    <scope>NUCLEOTIDE SEQUENCE [LARGE SCALE GENOMIC DNA]</scope>
    <source>
        <strain evidence="2">A17</strain>
        <strain evidence="3 4">cv. Jemalong A17</strain>
    </source>
</reference>
<evidence type="ECO:0000313" key="4">
    <source>
        <dbReference type="Proteomes" id="UP000002051"/>
    </source>
</evidence>
<dbReference type="HOGENOM" id="CLU_1838108_0_0_1"/>
<accession>G7JXQ8</accession>
<evidence type="ECO:0000256" key="1">
    <source>
        <dbReference type="SAM" id="Phobius"/>
    </source>
</evidence>
<keyword evidence="1" id="KW-1133">Transmembrane helix</keyword>
<proteinExistence type="predicted"/>
<dbReference type="Proteomes" id="UP000002051">
    <property type="component" value="Chromosome 5"/>
</dbReference>
<gene>
    <name evidence="2" type="ordered locus">MTR_5g032510</name>
</gene>
<reference evidence="2 4" key="2">
    <citation type="journal article" date="2014" name="BMC Genomics">
        <title>An improved genome release (version Mt4.0) for the model legume Medicago truncatula.</title>
        <authorList>
            <person name="Tang H."/>
            <person name="Krishnakumar V."/>
            <person name="Bidwell S."/>
            <person name="Rosen B."/>
            <person name="Chan A."/>
            <person name="Zhou S."/>
            <person name="Gentzbittel L."/>
            <person name="Childs K.L."/>
            <person name="Yandell M."/>
            <person name="Gundlach H."/>
            <person name="Mayer K.F."/>
            <person name="Schwartz D.C."/>
            <person name="Town C.D."/>
        </authorList>
    </citation>
    <scope>GENOME REANNOTATION</scope>
    <source>
        <strain evidence="3 4">cv. Jemalong A17</strain>
    </source>
</reference>
<feature type="transmembrane region" description="Helical" evidence="1">
    <location>
        <begin position="44"/>
        <end position="63"/>
    </location>
</feature>
<reference evidence="3" key="3">
    <citation type="submission" date="2015-04" db="UniProtKB">
        <authorList>
            <consortium name="EnsemblPlants"/>
        </authorList>
    </citation>
    <scope>IDENTIFICATION</scope>
    <source>
        <strain evidence="3">cv. Jemalong A17</strain>
    </source>
</reference>
<evidence type="ECO:0000313" key="3">
    <source>
        <dbReference type="EnsemblPlants" id="AES96043"/>
    </source>
</evidence>
<evidence type="ECO:0000313" key="2">
    <source>
        <dbReference type="EMBL" id="AES96043.1"/>
    </source>
</evidence>
<feature type="transmembrane region" description="Helical" evidence="1">
    <location>
        <begin position="70"/>
        <end position="91"/>
    </location>
</feature>